<dbReference type="EMBL" id="CP021934">
    <property type="protein sequence ID" value="ASC03632.1"/>
    <property type="molecule type" value="Genomic_DNA"/>
</dbReference>
<keyword evidence="5 6" id="KW-0472">Membrane</keyword>
<organism evidence="7 9">
    <name type="scientific">Fusobacterium nucleatum subsp. polymorphum</name>
    <name type="common">Fusobacterium polymorphum</name>
    <dbReference type="NCBI Taxonomy" id="76857"/>
    <lineage>
        <taxon>Bacteria</taxon>
        <taxon>Fusobacteriati</taxon>
        <taxon>Fusobacteriota</taxon>
        <taxon>Fusobacteriia</taxon>
        <taxon>Fusobacteriales</taxon>
        <taxon>Fusobacteriaceae</taxon>
        <taxon>Fusobacterium</taxon>
    </lineage>
</organism>
<feature type="transmembrane region" description="Helical" evidence="6">
    <location>
        <begin position="105"/>
        <end position="127"/>
    </location>
</feature>
<evidence type="ECO:0000256" key="6">
    <source>
        <dbReference type="SAM" id="Phobius"/>
    </source>
</evidence>
<dbReference type="InterPro" id="IPR003339">
    <property type="entry name" value="ABC/ECF_trnsptr_transmembrane"/>
</dbReference>
<evidence type="ECO:0000256" key="1">
    <source>
        <dbReference type="ARBA" id="ARBA00004141"/>
    </source>
</evidence>
<dbReference type="EMBL" id="NIRO01000013">
    <property type="protein sequence ID" value="PHI11559.1"/>
    <property type="molecule type" value="Genomic_DNA"/>
</dbReference>
<feature type="transmembrane region" description="Helical" evidence="6">
    <location>
        <begin position="68"/>
        <end position="85"/>
    </location>
</feature>
<dbReference type="PANTHER" id="PTHR34857:SF2">
    <property type="entry name" value="SLL0384 PROTEIN"/>
    <property type="match status" value="1"/>
</dbReference>
<evidence type="ECO:0000313" key="7">
    <source>
        <dbReference type="EMBL" id="ASC03632.1"/>
    </source>
</evidence>
<dbReference type="PANTHER" id="PTHR34857">
    <property type="entry name" value="SLL0384 PROTEIN"/>
    <property type="match status" value="1"/>
</dbReference>
<evidence type="ECO:0000256" key="3">
    <source>
        <dbReference type="ARBA" id="ARBA00022692"/>
    </source>
</evidence>
<feature type="transmembrane region" description="Helical" evidence="6">
    <location>
        <begin position="245"/>
        <end position="266"/>
    </location>
</feature>
<evidence type="ECO:0000256" key="2">
    <source>
        <dbReference type="ARBA" id="ARBA00022475"/>
    </source>
</evidence>
<sequence length="267" mass="30639">MNIILGEYIKKESILHQLDPRTKIIGSFSFTLSFLFINTFIGYIITGILAFTLILLSKIPLKEFLKSLKYLLYILIFSSIFHILSHQDGNLLFQLGKFSIYESGLFSALKMIFRIIFLLIFSSLLTLTTKPLDIALGLETLLSPLKKIGLPIQDFSLMISITLRFIPTILQEANTIKMAQQARGESFEDKNPFKKLYQYSSILLPLLVSVIQKVENLTLAMEARAFHCGLERTNFHKLDFTKRDYLAGIFIFLIIFLFLVLSLQHLL</sequence>
<dbReference type="GO" id="GO:0005886">
    <property type="term" value="C:plasma membrane"/>
    <property type="evidence" value="ECO:0007669"/>
    <property type="project" value="UniProtKB-ARBA"/>
</dbReference>
<evidence type="ECO:0000313" key="8">
    <source>
        <dbReference type="EMBL" id="PHI11559.1"/>
    </source>
</evidence>
<accession>A0A1Z3CL80</accession>
<dbReference type="RefSeq" id="WP_023037737.1">
    <property type="nucleotide sequence ID" value="NZ_CP021934.1"/>
</dbReference>
<keyword evidence="2" id="KW-1003">Cell membrane</keyword>
<dbReference type="CDD" id="cd16914">
    <property type="entry name" value="EcfT"/>
    <property type="match status" value="1"/>
</dbReference>
<protein>
    <submittedName>
        <fullName evidence="7">Energy-coupling factor transporter transmembrane protein EcfT</fullName>
    </submittedName>
</protein>
<reference evidence="8 10" key="2">
    <citation type="submission" date="2017-06" db="EMBL/GenBank/DDBJ databases">
        <title>Draft genome sequence of Fusobacterium nucleatum subsp. polymorphum KCOM 1274 (=ChDC F309).</title>
        <authorList>
            <person name="Kook J.-K."/>
            <person name="Park S.-N."/>
            <person name="Lim Y.K."/>
            <person name="Roh H."/>
        </authorList>
    </citation>
    <scope>NUCLEOTIDE SEQUENCE [LARGE SCALE GENOMIC DNA]</scope>
    <source>
        <strain evidence="8">KCOM 1274</strain>
        <strain evidence="10">KCOM 1274 (ChDC F309)</strain>
    </source>
</reference>
<evidence type="ECO:0000313" key="9">
    <source>
        <dbReference type="Proteomes" id="UP000196759"/>
    </source>
</evidence>
<comment type="subcellular location">
    <subcellularLocation>
        <location evidence="1">Membrane</location>
        <topology evidence="1">Multi-pass membrane protein</topology>
    </subcellularLocation>
</comment>
<evidence type="ECO:0000256" key="5">
    <source>
        <dbReference type="ARBA" id="ARBA00023136"/>
    </source>
</evidence>
<name>A0A1Z3CL80_FUSNP</name>
<evidence type="ECO:0000313" key="10">
    <source>
        <dbReference type="Proteomes" id="UP000224507"/>
    </source>
</evidence>
<dbReference type="AlphaFoldDB" id="A0A1Z3CL80"/>
<dbReference type="Proteomes" id="UP000224507">
    <property type="component" value="Unassembled WGS sequence"/>
</dbReference>
<keyword evidence="4 6" id="KW-1133">Transmembrane helix</keyword>
<dbReference type="Pfam" id="PF02361">
    <property type="entry name" value="CbiQ"/>
    <property type="match status" value="1"/>
</dbReference>
<keyword evidence="9" id="KW-1185">Reference proteome</keyword>
<proteinExistence type="predicted"/>
<feature type="transmembrane region" description="Helical" evidence="6">
    <location>
        <begin position="28"/>
        <end position="56"/>
    </location>
</feature>
<dbReference type="InterPro" id="IPR051611">
    <property type="entry name" value="ECF_transporter_component"/>
</dbReference>
<keyword evidence="3 6" id="KW-0812">Transmembrane</keyword>
<dbReference type="Proteomes" id="UP000196759">
    <property type="component" value="Chromosome"/>
</dbReference>
<evidence type="ECO:0000256" key="4">
    <source>
        <dbReference type="ARBA" id="ARBA00022989"/>
    </source>
</evidence>
<gene>
    <name evidence="7" type="ORF">CBG50_10390</name>
    <name evidence="8" type="ORF">CBG56_09455</name>
</gene>
<reference evidence="7 9" key="1">
    <citation type="submission" date="2017-06" db="EMBL/GenBank/DDBJ databases">
        <title>Draft genome sequence of Fusobacterium nucleatum subsp. polymorphum KCOM 1260 (=ChDC F218).</title>
        <authorList>
            <person name="Kook J.-K."/>
            <person name="Park S.-N."/>
            <person name="Lim Y.K."/>
            <person name="Roh H."/>
        </authorList>
    </citation>
    <scope>NUCLEOTIDE SEQUENCE [LARGE SCALE GENOMIC DNA]</scope>
    <source>
        <strain evidence="7">KCOM 1260</strain>
        <strain evidence="9">KCOM 1260 (ChDC F218)</strain>
    </source>
</reference>